<feature type="non-terminal residue" evidence="1">
    <location>
        <position position="1"/>
    </location>
</feature>
<comment type="caution">
    <text evidence="1">The sequence shown here is derived from an EMBL/GenBank/DDBJ whole genome shotgun (WGS) entry which is preliminary data.</text>
</comment>
<protein>
    <submittedName>
        <fullName evidence="1">14869_t:CDS:1</fullName>
    </submittedName>
</protein>
<gene>
    <name evidence="1" type="ORF">AMORRO_LOCUS16138</name>
</gene>
<reference evidence="1" key="1">
    <citation type="submission" date="2021-06" db="EMBL/GenBank/DDBJ databases">
        <authorList>
            <person name="Kallberg Y."/>
            <person name="Tangrot J."/>
            <person name="Rosling A."/>
        </authorList>
    </citation>
    <scope>NUCLEOTIDE SEQUENCE</scope>
    <source>
        <strain evidence="1">CL551</strain>
    </source>
</reference>
<dbReference type="AlphaFoldDB" id="A0A9N9J8B3"/>
<organism evidence="1 2">
    <name type="scientific">Acaulospora morrowiae</name>
    <dbReference type="NCBI Taxonomy" id="94023"/>
    <lineage>
        <taxon>Eukaryota</taxon>
        <taxon>Fungi</taxon>
        <taxon>Fungi incertae sedis</taxon>
        <taxon>Mucoromycota</taxon>
        <taxon>Glomeromycotina</taxon>
        <taxon>Glomeromycetes</taxon>
        <taxon>Diversisporales</taxon>
        <taxon>Acaulosporaceae</taxon>
        <taxon>Acaulospora</taxon>
    </lineage>
</organism>
<keyword evidence="2" id="KW-1185">Reference proteome</keyword>
<name>A0A9N9J8B3_9GLOM</name>
<dbReference type="EMBL" id="CAJVPV010042520">
    <property type="protein sequence ID" value="CAG8764085.1"/>
    <property type="molecule type" value="Genomic_DNA"/>
</dbReference>
<sequence length="44" mass="5247">DCAEQLKRPLLIGVYDRTFEHTKLFDRYMKRNVIGGVLPELYTF</sequence>
<dbReference type="OrthoDB" id="2357941at2759"/>
<evidence type="ECO:0000313" key="2">
    <source>
        <dbReference type="Proteomes" id="UP000789342"/>
    </source>
</evidence>
<dbReference type="Proteomes" id="UP000789342">
    <property type="component" value="Unassembled WGS sequence"/>
</dbReference>
<accession>A0A9N9J8B3</accession>
<proteinExistence type="predicted"/>
<evidence type="ECO:0000313" key="1">
    <source>
        <dbReference type="EMBL" id="CAG8764085.1"/>
    </source>
</evidence>